<evidence type="ECO:0000256" key="10">
    <source>
        <dbReference type="ARBA" id="ARBA00022741"/>
    </source>
</evidence>
<evidence type="ECO:0000313" key="29">
    <source>
        <dbReference type="EMBL" id="SMF76573.1"/>
    </source>
</evidence>
<feature type="domain" description="Response regulatory" evidence="25">
    <location>
        <begin position="991"/>
        <end position="1108"/>
    </location>
</feature>
<dbReference type="SUPFAM" id="SSF47226">
    <property type="entry name" value="Histidine-containing phosphotransfer domain, HPT domain"/>
    <property type="match status" value="1"/>
</dbReference>
<evidence type="ECO:0000256" key="6">
    <source>
        <dbReference type="ARBA" id="ARBA00022553"/>
    </source>
</evidence>
<dbReference type="NCBIfam" id="TIGR00229">
    <property type="entry name" value="sensory_box"/>
    <property type="match status" value="2"/>
</dbReference>
<reference evidence="30" key="1">
    <citation type="submission" date="2017-04" db="EMBL/GenBank/DDBJ databases">
        <authorList>
            <person name="Varghese N."/>
            <person name="Submissions S."/>
        </authorList>
    </citation>
    <scope>NUCLEOTIDE SEQUENCE [LARGE SCALE GENOMIC DNA]</scope>
    <source>
        <strain evidence="30">Ballard 720</strain>
    </source>
</reference>
<keyword evidence="13 23" id="KW-1133">Transmembrane helix</keyword>
<name>A0A1X7GY39_TRICW</name>
<comment type="subunit">
    <text evidence="18">At low DSF concentrations, interacts with RpfF.</text>
</comment>
<keyword evidence="9" id="KW-0732">Signal</keyword>
<dbReference type="PROSITE" id="PS50110">
    <property type="entry name" value="RESPONSE_REGULATORY"/>
    <property type="match status" value="1"/>
</dbReference>
<dbReference type="SUPFAM" id="SSF52172">
    <property type="entry name" value="CheY-like"/>
    <property type="match status" value="1"/>
</dbReference>
<feature type="modified residue" description="4-aspartylphosphate" evidence="22">
    <location>
        <position position="1040"/>
    </location>
</feature>
<dbReference type="Pfam" id="PF13426">
    <property type="entry name" value="PAS_9"/>
    <property type="match status" value="1"/>
</dbReference>
<dbReference type="CDD" id="cd00088">
    <property type="entry name" value="HPT"/>
    <property type="match status" value="1"/>
</dbReference>
<dbReference type="InterPro" id="IPR033479">
    <property type="entry name" value="dCache_1"/>
</dbReference>
<dbReference type="InterPro" id="IPR036890">
    <property type="entry name" value="HATPase_C_sf"/>
</dbReference>
<dbReference type="EMBL" id="FXAH01000019">
    <property type="protein sequence ID" value="SMF76573.1"/>
    <property type="molecule type" value="Genomic_DNA"/>
</dbReference>
<keyword evidence="4" id="KW-1003">Cell membrane</keyword>
<dbReference type="Gene3D" id="3.30.565.10">
    <property type="entry name" value="Histidine kinase-like ATPase, C-terminal domain"/>
    <property type="match status" value="1"/>
</dbReference>
<dbReference type="SUPFAM" id="SSF55785">
    <property type="entry name" value="PYP-like sensor domain (PAS domain)"/>
    <property type="match status" value="3"/>
</dbReference>
<dbReference type="FunFam" id="1.10.287.130:FF:000002">
    <property type="entry name" value="Two-component osmosensing histidine kinase"/>
    <property type="match status" value="1"/>
</dbReference>
<dbReference type="GO" id="GO:0005886">
    <property type="term" value="C:plasma membrane"/>
    <property type="evidence" value="ECO:0007669"/>
    <property type="project" value="UniProtKB-SubCell"/>
</dbReference>
<keyword evidence="5" id="KW-0997">Cell inner membrane</keyword>
<evidence type="ECO:0000256" key="13">
    <source>
        <dbReference type="ARBA" id="ARBA00022989"/>
    </source>
</evidence>
<evidence type="ECO:0000256" key="17">
    <source>
        <dbReference type="ARBA" id="ARBA00058004"/>
    </source>
</evidence>
<dbReference type="PROSITE" id="PS50109">
    <property type="entry name" value="HIS_KIN"/>
    <property type="match status" value="1"/>
</dbReference>
<dbReference type="Pfam" id="PF02518">
    <property type="entry name" value="HATPase_c"/>
    <property type="match status" value="1"/>
</dbReference>
<dbReference type="SMART" id="SM00448">
    <property type="entry name" value="REC"/>
    <property type="match status" value="1"/>
</dbReference>
<dbReference type="SMART" id="SM00388">
    <property type="entry name" value="HisKA"/>
    <property type="match status" value="1"/>
</dbReference>
<evidence type="ECO:0000259" key="27">
    <source>
        <dbReference type="PROSITE" id="PS50113"/>
    </source>
</evidence>
<feature type="domain" description="PAC" evidence="27">
    <location>
        <begin position="542"/>
        <end position="592"/>
    </location>
</feature>
<dbReference type="Pfam" id="PF01627">
    <property type="entry name" value="Hpt"/>
    <property type="match status" value="1"/>
</dbReference>
<dbReference type="InterPro" id="IPR003661">
    <property type="entry name" value="HisK_dim/P_dom"/>
</dbReference>
<evidence type="ECO:0000256" key="7">
    <source>
        <dbReference type="ARBA" id="ARBA00022679"/>
    </source>
</evidence>
<organism evidence="29 30">
    <name type="scientific">Trinickia caryophylli</name>
    <name type="common">Paraburkholderia caryophylli</name>
    <dbReference type="NCBI Taxonomy" id="28094"/>
    <lineage>
        <taxon>Bacteria</taxon>
        <taxon>Pseudomonadati</taxon>
        <taxon>Pseudomonadota</taxon>
        <taxon>Betaproteobacteria</taxon>
        <taxon>Burkholderiales</taxon>
        <taxon>Burkholderiaceae</taxon>
        <taxon>Trinickia</taxon>
    </lineage>
</organism>
<evidence type="ECO:0000313" key="30">
    <source>
        <dbReference type="Proteomes" id="UP000192911"/>
    </source>
</evidence>
<evidence type="ECO:0000259" key="25">
    <source>
        <dbReference type="PROSITE" id="PS50110"/>
    </source>
</evidence>
<dbReference type="GO" id="GO:0005524">
    <property type="term" value="F:ATP binding"/>
    <property type="evidence" value="ECO:0007669"/>
    <property type="project" value="UniProtKB-KW"/>
</dbReference>
<dbReference type="SUPFAM" id="SSF103190">
    <property type="entry name" value="Sensory domain-like"/>
    <property type="match status" value="1"/>
</dbReference>
<keyword evidence="15" id="KW-0843">Virulence</keyword>
<keyword evidence="6 22" id="KW-0597">Phosphoprotein</keyword>
<dbReference type="InterPro" id="IPR036641">
    <property type="entry name" value="HPT_dom_sf"/>
</dbReference>
<dbReference type="SUPFAM" id="SSF55874">
    <property type="entry name" value="ATPase domain of HSP90 chaperone/DNA topoisomerase II/histidine kinase"/>
    <property type="match status" value="1"/>
</dbReference>
<proteinExistence type="predicted"/>
<evidence type="ECO:0000256" key="4">
    <source>
        <dbReference type="ARBA" id="ARBA00022475"/>
    </source>
</evidence>
<feature type="transmembrane region" description="Helical" evidence="23">
    <location>
        <begin position="20"/>
        <end position="42"/>
    </location>
</feature>
<dbReference type="CDD" id="cd00082">
    <property type="entry name" value="HisKA"/>
    <property type="match status" value="1"/>
</dbReference>
<comment type="function">
    <text evidence="17">Member of the two-component regulatory system BvgS/BvgA. Phosphorylates BvgA via a four-step phosphorelay in response to environmental signals.</text>
</comment>
<evidence type="ECO:0000256" key="8">
    <source>
        <dbReference type="ARBA" id="ARBA00022692"/>
    </source>
</evidence>
<dbReference type="InterPro" id="IPR005467">
    <property type="entry name" value="His_kinase_dom"/>
</dbReference>
<dbReference type="InterPro" id="IPR001610">
    <property type="entry name" value="PAC"/>
</dbReference>
<dbReference type="Pfam" id="PF00072">
    <property type="entry name" value="Response_reg"/>
    <property type="match status" value="1"/>
</dbReference>
<dbReference type="SMART" id="SM00091">
    <property type="entry name" value="PAS"/>
    <property type="match status" value="3"/>
</dbReference>
<dbReference type="Gene3D" id="3.40.50.2300">
    <property type="match status" value="1"/>
</dbReference>
<evidence type="ECO:0000259" key="26">
    <source>
        <dbReference type="PROSITE" id="PS50112"/>
    </source>
</evidence>
<dbReference type="STRING" id="28094.SAMN06295900_11949"/>
<dbReference type="Pfam" id="PF02743">
    <property type="entry name" value="dCache_1"/>
    <property type="match status" value="1"/>
</dbReference>
<dbReference type="Pfam" id="PF08447">
    <property type="entry name" value="PAS_3"/>
    <property type="match status" value="1"/>
</dbReference>
<keyword evidence="7" id="KW-0808">Transferase</keyword>
<dbReference type="PROSITE" id="PS50112">
    <property type="entry name" value="PAS"/>
    <property type="match status" value="1"/>
</dbReference>
<keyword evidence="12" id="KW-0067">ATP-binding</keyword>
<dbReference type="AlphaFoldDB" id="A0A1X7GY39"/>
<feature type="domain" description="PAS" evidence="26">
    <location>
        <begin position="586"/>
        <end position="642"/>
    </location>
</feature>
<dbReference type="InterPro" id="IPR036097">
    <property type="entry name" value="HisK_dim/P_sf"/>
</dbReference>
<evidence type="ECO:0000256" key="19">
    <source>
        <dbReference type="ARBA" id="ARBA00068150"/>
    </source>
</evidence>
<evidence type="ECO:0000256" key="12">
    <source>
        <dbReference type="ARBA" id="ARBA00022840"/>
    </source>
</evidence>
<evidence type="ECO:0000256" key="20">
    <source>
        <dbReference type="ARBA" id="ARBA00070152"/>
    </source>
</evidence>
<dbReference type="PANTHER" id="PTHR43047">
    <property type="entry name" value="TWO-COMPONENT HISTIDINE PROTEIN KINASE"/>
    <property type="match status" value="1"/>
</dbReference>
<evidence type="ECO:0000256" key="3">
    <source>
        <dbReference type="ARBA" id="ARBA00012438"/>
    </source>
</evidence>
<dbReference type="InterPro" id="IPR000700">
    <property type="entry name" value="PAS-assoc_C"/>
</dbReference>
<dbReference type="InterPro" id="IPR004358">
    <property type="entry name" value="Sig_transdc_His_kin-like_C"/>
</dbReference>
<evidence type="ECO:0000256" key="21">
    <source>
        <dbReference type="PROSITE-ProRule" id="PRU00110"/>
    </source>
</evidence>
<evidence type="ECO:0000256" key="22">
    <source>
        <dbReference type="PROSITE-ProRule" id="PRU00169"/>
    </source>
</evidence>
<gene>
    <name evidence="29" type="ORF">SAMN06295900_11949</name>
</gene>
<dbReference type="RefSeq" id="WP_085230210.1">
    <property type="nucleotide sequence ID" value="NZ_BSQD01000017.1"/>
</dbReference>
<dbReference type="Proteomes" id="UP000192911">
    <property type="component" value="Unassembled WGS sequence"/>
</dbReference>
<dbReference type="FunFam" id="3.30.565.10:FF:000010">
    <property type="entry name" value="Sensor histidine kinase RcsC"/>
    <property type="match status" value="1"/>
</dbReference>
<comment type="subcellular location">
    <subcellularLocation>
        <location evidence="2">Cell inner membrane</location>
        <topology evidence="2">Multi-pass membrane protein</topology>
    </subcellularLocation>
</comment>
<dbReference type="PRINTS" id="PR00344">
    <property type="entry name" value="BCTRLSENSOR"/>
</dbReference>
<dbReference type="CDD" id="cd12915">
    <property type="entry name" value="PDC2_DGC_like"/>
    <property type="match status" value="1"/>
</dbReference>
<dbReference type="EC" id="2.7.13.3" evidence="3"/>
<feature type="domain" description="HPt" evidence="28">
    <location>
        <begin position="1147"/>
        <end position="1243"/>
    </location>
</feature>
<evidence type="ECO:0000256" key="15">
    <source>
        <dbReference type="ARBA" id="ARBA00023026"/>
    </source>
</evidence>
<dbReference type="InterPro" id="IPR011006">
    <property type="entry name" value="CheY-like_superfamily"/>
</dbReference>
<dbReference type="InterPro" id="IPR000014">
    <property type="entry name" value="PAS"/>
</dbReference>
<dbReference type="Gene3D" id="1.10.287.130">
    <property type="match status" value="1"/>
</dbReference>
<evidence type="ECO:0000256" key="9">
    <source>
        <dbReference type="ARBA" id="ARBA00022729"/>
    </source>
</evidence>
<evidence type="ECO:0000256" key="5">
    <source>
        <dbReference type="ARBA" id="ARBA00022519"/>
    </source>
</evidence>
<evidence type="ECO:0000256" key="23">
    <source>
        <dbReference type="SAM" id="Phobius"/>
    </source>
</evidence>
<dbReference type="SMART" id="SM00073">
    <property type="entry name" value="HPT"/>
    <property type="match status" value="1"/>
</dbReference>
<dbReference type="CDD" id="cd17546">
    <property type="entry name" value="REC_hyHK_CKI1_RcsC-like"/>
    <property type="match status" value="1"/>
</dbReference>
<dbReference type="CDD" id="cd16922">
    <property type="entry name" value="HATPase_EvgS-ArcB-TorS-like"/>
    <property type="match status" value="1"/>
</dbReference>
<dbReference type="InterPro" id="IPR003594">
    <property type="entry name" value="HATPase_dom"/>
</dbReference>
<dbReference type="OrthoDB" id="9810730at2"/>
<evidence type="ECO:0000259" key="28">
    <source>
        <dbReference type="PROSITE" id="PS50894"/>
    </source>
</evidence>
<dbReference type="GO" id="GO:0000155">
    <property type="term" value="F:phosphorelay sensor kinase activity"/>
    <property type="evidence" value="ECO:0007669"/>
    <property type="project" value="InterPro"/>
</dbReference>
<feature type="modified residue" description="Phosphohistidine" evidence="21">
    <location>
        <position position="1186"/>
    </location>
</feature>
<evidence type="ECO:0000256" key="16">
    <source>
        <dbReference type="ARBA" id="ARBA00023136"/>
    </source>
</evidence>
<dbReference type="InterPro" id="IPR001789">
    <property type="entry name" value="Sig_transdc_resp-reg_receiver"/>
</dbReference>
<comment type="catalytic activity">
    <reaction evidence="1">
        <text>ATP + protein L-histidine = ADP + protein N-phospho-L-histidine.</text>
        <dbReference type="EC" id="2.7.13.3"/>
    </reaction>
</comment>
<evidence type="ECO:0000256" key="2">
    <source>
        <dbReference type="ARBA" id="ARBA00004429"/>
    </source>
</evidence>
<keyword evidence="30" id="KW-1185">Reference proteome</keyword>
<evidence type="ECO:0000256" key="1">
    <source>
        <dbReference type="ARBA" id="ARBA00000085"/>
    </source>
</evidence>
<evidence type="ECO:0000256" key="11">
    <source>
        <dbReference type="ARBA" id="ARBA00022777"/>
    </source>
</evidence>
<dbReference type="SUPFAM" id="SSF47384">
    <property type="entry name" value="Homodimeric domain of signal transducing histidine kinase"/>
    <property type="match status" value="1"/>
</dbReference>
<sequence length="1246" mass="135741">MSHASRLRLLGTQTHRKLRVSYATGLGLVVALWIALGAFSTWDLKSERESERQQAATLANALAAHTTRLLREANQVADVVTWLVKREGVEVGLDNYVHSGLVDLDVFTQVAVIDKHGMLRASTFPGFEPIDHADRDYYRTHIYDRSTRLFISKPVIDRVSGEMSIQLSRRINDSQGRFIGVVVVSVPPALLTEMLESQHLGREGLIGIIGTEDYIIRARRAGEHHDTNWPIPARSPLRIALGHAPQGELEAVSPFDHIRRTISYRTLATYPLAVMVGFSNEEYLAAYRQRMLVLVVAGIVLTLLILSAAFYQGRLMRRLEAASLSEREAHERKTKEAERAEALFKAIPDAAVGFSAEGRIDGYNPHLLSLLGWAEDQVSTATPADIAEALFRDDVSAGSLDEIARFTALLSGSALHESTQSAMFRLDRTQPAVYEVRLERRGKNSAGVMALIRDVTREQANEEALVRSEARYRQLIELSPFAVFLIQDLTIAFANAKALAMLGAYSSAQIRGLPLVEFLHADSRATMETRMARLVHSQTATSAREAHWLRLDGSAFLGEMTAVPYETDGVPGALVILQDVTSRKEAETQRDRLFDLSLDLICLADPTGNFKRVNPAFSHVLGWSDEELMSRPFIDFVHPGDRAATVAEIARHGTGEPIEHFENRYICKDGSVRWLAWKAIQLDGLIYATARDVTESRHATRQLEQARADAEAASRAKSAFLAAMSHEIRTPMNGVIGMIEVLSQTGLTADQSDMVTTVRESAHALLTLIDDILDFSKIEAGRLHIERVPVSIGHLTTGLCQSLKPVAERAGVTLEKSIAADLPQAVLSDDTRLRQVLYNLVGNAIKFSGGRADKPGCVRVRVTVAPLAAGRVEVSIDIEDNGIGMSAETLPKLFKPFTQAEASTTRRFGGTGLGLAICRRLVDLMGGTISVRSTVGTGSTFTVRLPLDVDPNAVAVSRSAAQSGGDAREQARIAPVGPALSVAQAREQGRLILVAEDDAINQKVILRQLALLGHVAEIASDGCEALALWRAHRYALLLTDLHMPEMDGYELVETIRREEAPGTRLPIVALTANAVQGEATRAKAVGMDGYLTKPLQLNRLQAVLETHFRAPEASRAAVEAQPEPATRDAAPTTAVDLDVLKGIVGDDPEVVRELLADYQQSVGRLAAELRVHCDAGRGREAGAIAHKLKSSSRSVGAMALGDLCAELENAGKAGDLALLANWAKQFDTALAAVEDSLEQLLAIETK</sequence>
<dbReference type="GeneID" id="95551025"/>
<keyword evidence="16 23" id="KW-0472">Membrane</keyword>
<dbReference type="InterPro" id="IPR035965">
    <property type="entry name" value="PAS-like_dom_sf"/>
</dbReference>
<dbReference type="InterPro" id="IPR008207">
    <property type="entry name" value="Sig_transdc_His_kin_Hpt_dom"/>
</dbReference>
<dbReference type="Gene3D" id="3.30.450.20">
    <property type="entry name" value="PAS domain"/>
    <property type="match status" value="5"/>
</dbReference>
<evidence type="ECO:0000256" key="18">
    <source>
        <dbReference type="ARBA" id="ARBA00064003"/>
    </source>
</evidence>
<dbReference type="PROSITE" id="PS50894">
    <property type="entry name" value="HPT"/>
    <property type="match status" value="1"/>
</dbReference>
<dbReference type="CDD" id="cd00130">
    <property type="entry name" value="PAS"/>
    <property type="match status" value="2"/>
</dbReference>
<feature type="domain" description="Histidine kinase" evidence="24">
    <location>
        <begin position="723"/>
        <end position="949"/>
    </location>
</feature>
<accession>A0A1X7GY39</accession>
<keyword evidence="10" id="KW-0547">Nucleotide-binding</keyword>
<feature type="transmembrane region" description="Helical" evidence="23">
    <location>
        <begin position="291"/>
        <end position="311"/>
    </location>
</feature>
<dbReference type="SMART" id="SM00086">
    <property type="entry name" value="PAC"/>
    <property type="match status" value="2"/>
</dbReference>
<dbReference type="InterPro" id="IPR029151">
    <property type="entry name" value="Sensor-like_sf"/>
</dbReference>
<dbReference type="CDD" id="cd12914">
    <property type="entry name" value="PDC1_DGC_like"/>
    <property type="match status" value="1"/>
</dbReference>
<dbReference type="InterPro" id="IPR013655">
    <property type="entry name" value="PAS_fold_3"/>
</dbReference>
<dbReference type="PROSITE" id="PS50113">
    <property type="entry name" value="PAC"/>
    <property type="match status" value="1"/>
</dbReference>
<keyword evidence="11" id="KW-0418">Kinase</keyword>
<keyword evidence="8 23" id="KW-0812">Transmembrane</keyword>
<evidence type="ECO:0000256" key="14">
    <source>
        <dbReference type="ARBA" id="ARBA00023012"/>
    </source>
</evidence>
<dbReference type="Pfam" id="PF00512">
    <property type="entry name" value="HisKA"/>
    <property type="match status" value="1"/>
</dbReference>
<keyword evidence="14" id="KW-0902">Two-component regulatory system</keyword>
<dbReference type="Gene3D" id="1.20.120.160">
    <property type="entry name" value="HPT domain"/>
    <property type="match status" value="1"/>
</dbReference>
<evidence type="ECO:0000259" key="24">
    <source>
        <dbReference type="PROSITE" id="PS50109"/>
    </source>
</evidence>
<dbReference type="SMART" id="SM00387">
    <property type="entry name" value="HATPase_c"/>
    <property type="match status" value="1"/>
</dbReference>
<protein>
    <recommendedName>
        <fullName evidence="19">Sensory/regulatory protein RpfC</fullName>
        <ecNumber evidence="3">2.7.13.3</ecNumber>
    </recommendedName>
    <alternativeName>
        <fullName evidence="20">Virulence sensor protein BvgS</fullName>
    </alternativeName>
</protein>
<dbReference type="PANTHER" id="PTHR43047:SF64">
    <property type="entry name" value="HISTIDINE KINASE CONTAINING CHEY-HOMOLOGOUS RECEIVER DOMAIN AND PAS DOMAIN-RELATED"/>
    <property type="match status" value="1"/>
</dbReference>